<dbReference type="Proteomes" id="UP000824533">
    <property type="component" value="Linkage Group LG28"/>
</dbReference>
<organism evidence="1 2">
    <name type="scientific">Dendrolimus kikuchii</name>
    <dbReference type="NCBI Taxonomy" id="765133"/>
    <lineage>
        <taxon>Eukaryota</taxon>
        <taxon>Metazoa</taxon>
        <taxon>Ecdysozoa</taxon>
        <taxon>Arthropoda</taxon>
        <taxon>Hexapoda</taxon>
        <taxon>Insecta</taxon>
        <taxon>Pterygota</taxon>
        <taxon>Neoptera</taxon>
        <taxon>Endopterygota</taxon>
        <taxon>Lepidoptera</taxon>
        <taxon>Glossata</taxon>
        <taxon>Ditrysia</taxon>
        <taxon>Bombycoidea</taxon>
        <taxon>Lasiocampidae</taxon>
        <taxon>Dendrolimus</taxon>
    </lineage>
</organism>
<comment type="caution">
    <text evidence="1">The sequence shown here is derived from an EMBL/GenBank/DDBJ whole genome shotgun (WGS) entry which is preliminary data.</text>
</comment>
<evidence type="ECO:0000313" key="1">
    <source>
        <dbReference type="EMBL" id="KAJ0170220.1"/>
    </source>
</evidence>
<name>A0ACC1CF40_9NEOP</name>
<evidence type="ECO:0000313" key="2">
    <source>
        <dbReference type="Proteomes" id="UP000824533"/>
    </source>
</evidence>
<reference evidence="1 2" key="1">
    <citation type="journal article" date="2021" name="Front. Genet.">
        <title>Chromosome-Level Genome Assembly Reveals Significant Gene Expansion in the Toll and IMD Signaling Pathways of Dendrolimus kikuchii.</title>
        <authorList>
            <person name="Zhou J."/>
            <person name="Wu P."/>
            <person name="Xiong Z."/>
            <person name="Liu N."/>
            <person name="Zhao N."/>
            <person name="Ji M."/>
            <person name="Qiu Y."/>
            <person name="Yang B."/>
        </authorList>
    </citation>
    <scope>NUCLEOTIDE SEQUENCE [LARGE SCALE GENOMIC DNA]</scope>
    <source>
        <strain evidence="1">Ann1</strain>
    </source>
</reference>
<sequence length="1953" mass="218576">MSQYPGTKIIQCTLDRKKPVKAAVMVFRDYLEVIHDPQLVTETEAAVKLVAGNLQIGVISVYFEGNNDIETNIRSASTIIAGLKTNNIILGGDVNAWSYWWGSNTEDHRGRDCVAFLNDRGLHILNEGDTPTFEVCRNDRLCTSIVDITTCSTSLLDRMDAWRVDRGFTSSDHNAITFSLRLDAELEPLSSTTTRRFNVSHADWGEFETQFGIQLSGTGMDKASIEGITSPGELESSVSAYLQVIYTACENTSTIKKVGTYQGKLKPPWWTDTLQHKKAEVLRTKRRIRNAAPHRKHAVYLEYKNTKEDYGQAVMEAQTRKSMWDGIYRVIRRTTRRQDDMLLRGADGKTLDPEESSKLLANTFYPDDSVESDTPSHTLLRELVENKTQQEAHLSPDDPPFQEAELDSVLQTQSPKKAPGPDGLTSDICARAIKTDGGVFLAIANKCLSLSYFPKQWKIAHVIILRKPGKEDYTHPKSYRPIGLLSVLGKTVEKLLVGRIQYHIYPTLHTKQFGFMPQRGTEDALCSLLNHVRSEIESKRIVIMVSLDIEGAFDNAWWPALKHQLIVRRCPKNLFDMVNSYLQDRKILVNYARAVSERSTTKGCVQGSIGGPTFWNIILDPLLHKLTGMGVHCQAFADDVVLTFSDTTVQAMEIFINSALDTVTEWGSQNKLNFAAHKTNVMLLTKKLKYDQPNLTMSGNRLSLVSEMKILGLNIDRNLSFIPHVAAVCKKSANIYKQLACAAKVTWGLNGEIVRTIYVAVIEPIVMYAASAWYQATKLQTVRNRLGALQRCFAQKICKAYRTTSLTSVTVLSGTLPLDLKIRESALLYQAKKGKLTDFLPQEGKLETRVNHLDLPHPAELTKTEFELLENLDSETIESHNLAGPYIYTDGSKIEGKVGAALTWWDQDKETSNSTFSLHPFCTVFQSELYALLRAVNMAKDSSELEINIMSDSRSSLELLSNPKPYHPLAKSIQEGIKKINAEGRRVRLFWIRAHTGTAGNERADELAKQAALERKDAPDYDELPISYVKKKIREESVRLWQDRYDSSSTGSVTKTFFPNVATAYRVVRKEKLTHLQVQILTGHGAMAEYLHRFKLKSSPECECDPNVNESVWHIVLECPRFSAKRMDCESQIGEPLTKDSLHTILANTEARPHLLAFFDHLMAIVFNRNSTLHKQVITETTHTQEDPPQSQSSTPPPPPALRRLNLQYHGEEGTPGIRLRGVTLFMDSNKEKIGIAFCEAHGRKNVTISPGLASLIKGSTTRNIMRRRDYDSLAQAQIAGIDCRIARERGKEILLFDKGNNISQFLKARQVLTELWGASTGSLHTPRRISLDTMVVGYERGQVSDYWGAVLASEYHEIVVYENRGGNLSFLKPYQPGSDVLNPIDHRGRQLPQEDGLSGSERLQKELEAGWQEAKQKPLKPISNITALVFTELATRSALNEPTTSAISISTLKNITVGDPLLSKSITKQQTLTPPVREPPKARLKADMGIVEPPILLTPMKPSDHWANAFIEFLAVCRANIILNKKVGQSILDTYKLGIDRLLKTKLETAEAAVYDNATSTVLAGEMSGEYMAAYNATGGLVILDEEERKKGEEGKLRFLTPPEDPVVVVMKSTRIMLDDRILEKAKTLTEESAGGKPFDEWTVPDITWINGVPGCGKTTAMLRGFNTSEDMVITATKKSAEEIREKLQPILGDDAKARVRTMASFIVNGLTSTFSPKRLIVDEALMSHFGSVVMATRLAGAAYLTLMGDINQMPFIDRNDLFPMLYHRPTPSAKITREQLCTHRNPQDVAYAMSDVYSGIYSSKKQSRSLELKPYSQESIPTDLANTLYLTHTQSEKENLIKLGCGKGEGSAVQTIHEAQGLTFETVVIVRSKTRKMDLYRSIPHAVVAISRHTDKCYYYTSVCEEDATATFVLKAQKATTAEIRDYILKMAIRIRDKTVVNNLMEAEQSL</sequence>
<proteinExistence type="predicted"/>
<accession>A0ACC1CF40</accession>
<dbReference type="EMBL" id="CM034414">
    <property type="protein sequence ID" value="KAJ0170220.1"/>
    <property type="molecule type" value="Genomic_DNA"/>
</dbReference>
<gene>
    <name evidence="1" type="ORF">K1T71_014148</name>
</gene>
<keyword evidence="2" id="KW-1185">Reference proteome</keyword>
<protein>
    <submittedName>
        <fullName evidence="1">Uncharacterized protein</fullName>
    </submittedName>
</protein>